<feature type="binding site" description="axial binding residue" evidence="22">
    <location>
        <position position="125"/>
    </location>
    <ligand>
        <name>heme c</name>
        <dbReference type="ChEBI" id="CHEBI:61717"/>
        <label>1</label>
    </ligand>
    <ligandPart>
        <name>Fe</name>
        <dbReference type="ChEBI" id="CHEBI:18248"/>
    </ligandPart>
</feature>
<dbReference type="GO" id="GO:0016491">
    <property type="term" value="F:oxidoreductase activity"/>
    <property type="evidence" value="ECO:0007669"/>
    <property type="project" value="UniProtKB-KW"/>
</dbReference>
<evidence type="ECO:0000259" key="25">
    <source>
        <dbReference type="PROSITE" id="PS51007"/>
    </source>
</evidence>
<name>A0A2S9IMV3_9HYPH</name>
<evidence type="ECO:0000256" key="2">
    <source>
        <dbReference type="ARBA" id="ARBA00004673"/>
    </source>
</evidence>
<dbReference type="PANTHER" id="PTHR33751">
    <property type="entry name" value="CBB3-TYPE CYTOCHROME C OXIDASE SUBUNIT FIXP"/>
    <property type="match status" value="1"/>
</dbReference>
<dbReference type="GO" id="GO:0020037">
    <property type="term" value="F:heme binding"/>
    <property type="evidence" value="ECO:0007669"/>
    <property type="project" value="InterPro"/>
</dbReference>
<dbReference type="GO" id="GO:0005886">
    <property type="term" value="C:plasma membrane"/>
    <property type="evidence" value="ECO:0007669"/>
    <property type="project" value="UniProtKB-SubCell"/>
</dbReference>
<feature type="binding site" description="axial binding residue" evidence="22">
    <location>
        <position position="173"/>
    </location>
    <ligand>
        <name>heme c</name>
        <dbReference type="ChEBI" id="CHEBI:61717"/>
        <label>2</label>
    </ligand>
    <ligandPart>
        <name>Fe</name>
        <dbReference type="ChEBI" id="CHEBI:18248"/>
    </ligandPart>
</feature>
<feature type="domain" description="Cytochrome c" evidence="25">
    <location>
        <begin position="108"/>
        <end position="196"/>
    </location>
</feature>
<keyword evidence="16 21" id="KW-0560">Oxidoreductase</keyword>
<dbReference type="PROSITE" id="PS51007">
    <property type="entry name" value="CYTC"/>
    <property type="match status" value="2"/>
</dbReference>
<dbReference type="NCBIfam" id="TIGR00782">
    <property type="entry name" value="ccoP"/>
    <property type="match status" value="1"/>
</dbReference>
<organism evidence="26 27">
    <name type="scientific">Phyllobacterium phragmitis</name>
    <dbReference type="NCBI Taxonomy" id="2670329"/>
    <lineage>
        <taxon>Bacteria</taxon>
        <taxon>Pseudomonadati</taxon>
        <taxon>Pseudomonadota</taxon>
        <taxon>Alphaproteobacteria</taxon>
        <taxon>Hyphomicrobiales</taxon>
        <taxon>Phyllobacteriaceae</taxon>
        <taxon>Phyllobacterium</taxon>
    </lineage>
</organism>
<dbReference type="UniPathway" id="UPA00705"/>
<evidence type="ECO:0000256" key="14">
    <source>
        <dbReference type="ARBA" id="ARBA00022982"/>
    </source>
</evidence>
<evidence type="ECO:0000256" key="21">
    <source>
        <dbReference type="PIRNR" id="PIRNR000006"/>
    </source>
</evidence>
<keyword evidence="27" id="KW-1185">Reference proteome</keyword>
<dbReference type="EMBL" id="PVBR01000016">
    <property type="protein sequence ID" value="PRD41859.1"/>
    <property type="molecule type" value="Genomic_DNA"/>
</dbReference>
<sequence>MSEKHVDEVSGVSTTGHEWDGIRELDNPMPRWWLWSFYATIVWAAGYTIAYPAWPLISDATRGVLGYSSRADVRGEMAAAEAQKAGYMADIASSTVPEILANDALRQVAIAGGAAAFKVNCVQCHGSGAAGSAGYPNLNDDDWLWGGSPEAIQQTITHGIRFAGDDDTRQSMMPAFADILDAGQIAAVASFVASLSGTPSKPALVEEGRAVFADNCAVCHGADAKGNVELGAPNLTDALWLMGGTEAEIARQVQSPRHGIMPAWGARLGETTVKELTVFVHSLGGGQPSTD</sequence>
<keyword evidence="8 21" id="KW-0349">Heme</keyword>
<dbReference type="RefSeq" id="WP_105743621.1">
    <property type="nucleotide sequence ID" value="NZ_PVBR01000016.1"/>
</dbReference>
<comment type="similarity">
    <text evidence="3 21">Belongs to the CcoP / FixP family.</text>
</comment>
<accession>A0A2S9IMV3</accession>
<keyword evidence="5 21" id="KW-0813">Transport</keyword>
<dbReference type="InterPro" id="IPR009056">
    <property type="entry name" value="Cyt_c-like_dom"/>
</dbReference>
<dbReference type="Gene3D" id="6.10.280.130">
    <property type="match status" value="1"/>
</dbReference>
<dbReference type="InterPro" id="IPR008168">
    <property type="entry name" value="Cyt_C_IC"/>
</dbReference>
<proteinExistence type="inferred from homology"/>
<comment type="pathway">
    <text evidence="2 21">Energy metabolism; oxidative phosphorylation.</text>
</comment>
<feature type="binding site" description="covalent" evidence="23">
    <location>
        <position position="219"/>
    </location>
    <ligand>
        <name>heme c</name>
        <dbReference type="ChEBI" id="CHEBI:61717"/>
        <label>2</label>
    </ligand>
</feature>
<keyword evidence="7 21" id="KW-0997">Cell inner membrane</keyword>
<evidence type="ECO:0000256" key="23">
    <source>
        <dbReference type="PIRSR" id="PIRSR000006-2"/>
    </source>
</evidence>
<evidence type="ECO:0000256" key="1">
    <source>
        <dbReference type="ARBA" id="ARBA00004533"/>
    </source>
</evidence>
<evidence type="ECO:0000256" key="10">
    <source>
        <dbReference type="ARBA" id="ARBA00022692"/>
    </source>
</evidence>
<dbReference type="InterPro" id="IPR050597">
    <property type="entry name" value="Cytochrome_c_Oxidase_Subunit"/>
</dbReference>
<feature type="binding site" description="covalent" evidence="23">
    <location>
        <position position="124"/>
    </location>
    <ligand>
        <name>heme c</name>
        <dbReference type="ChEBI" id="CHEBI:61717"/>
        <label>1</label>
    </ligand>
</feature>
<feature type="binding site" description="axial binding residue" evidence="22">
    <location>
        <position position="261"/>
    </location>
    <ligand>
        <name>heme c</name>
        <dbReference type="ChEBI" id="CHEBI:61717"/>
        <label>1</label>
    </ligand>
    <ligandPart>
        <name>Fe</name>
        <dbReference type="ChEBI" id="CHEBI:18248"/>
    </ligandPart>
</feature>
<keyword evidence="17 21" id="KW-0408">Iron</keyword>
<evidence type="ECO:0000256" key="15">
    <source>
        <dbReference type="ARBA" id="ARBA00022989"/>
    </source>
</evidence>
<evidence type="ECO:0000256" key="13">
    <source>
        <dbReference type="ARBA" id="ARBA00022781"/>
    </source>
</evidence>
<evidence type="ECO:0000256" key="3">
    <source>
        <dbReference type="ARBA" id="ARBA00006113"/>
    </source>
</evidence>
<dbReference type="Pfam" id="PF13442">
    <property type="entry name" value="Cytochrome_CBB3"/>
    <property type="match status" value="2"/>
</dbReference>
<evidence type="ECO:0000256" key="12">
    <source>
        <dbReference type="ARBA" id="ARBA00022737"/>
    </source>
</evidence>
<keyword evidence="18 21" id="KW-0406">Ion transport</keyword>
<keyword evidence="15 24" id="KW-1133">Transmembrane helix</keyword>
<evidence type="ECO:0000256" key="9">
    <source>
        <dbReference type="ARBA" id="ARBA00022660"/>
    </source>
</evidence>
<dbReference type="GO" id="GO:1902600">
    <property type="term" value="P:proton transmembrane transport"/>
    <property type="evidence" value="ECO:0007669"/>
    <property type="project" value="UniProtKB-KW"/>
</dbReference>
<evidence type="ECO:0000313" key="26">
    <source>
        <dbReference type="EMBL" id="PRD41859.1"/>
    </source>
</evidence>
<comment type="function">
    <text evidence="20">C-type cytochrome. Part of the cbb3-type cytochrome c oxidase complex. FixP subunit is required for transferring electrons from donor cytochrome c via its heme groups to FixO subunit. From there, electrons are shuttled to the catalytic binuclear center of FixN subunit where oxygen reduction takes place. The complex also functions as a proton pump.</text>
</comment>
<dbReference type="PRINTS" id="PR00605">
    <property type="entry name" value="CYTCHROMECIC"/>
</dbReference>
<keyword evidence="6 21" id="KW-1003">Cell membrane</keyword>
<dbReference type="Pfam" id="PF14715">
    <property type="entry name" value="FixP_N"/>
    <property type="match status" value="1"/>
</dbReference>
<feature type="transmembrane region" description="Helical" evidence="24">
    <location>
        <begin position="32"/>
        <end position="54"/>
    </location>
</feature>
<dbReference type="InterPro" id="IPR004678">
    <property type="entry name" value="Cyt_c_oxidase_cbb3_su3"/>
</dbReference>
<feature type="binding site" description="axial binding residue" evidence="22">
    <location>
        <position position="220"/>
    </location>
    <ligand>
        <name>heme c</name>
        <dbReference type="ChEBI" id="CHEBI:61717"/>
        <label>2</label>
    </ligand>
    <ligandPart>
        <name>Fe</name>
        <dbReference type="ChEBI" id="CHEBI:18248"/>
    </ligandPart>
</feature>
<comment type="subunit">
    <text evidence="4">Component of the cbb3-type cytochrome c oxidase at least composed of FixN, FixO, FixQ and FixP.</text>
</comment>
<feature type="binding site" description="covalent" evidence="23">
    <location>
        <position position="121"/>
    </location>
    <ligand>
        <name>heme c</name>
        <dbReference type="ChEBI" id="CHEBI:61717"/>
        <label>1</label>
    </ligand>
</feature>
<keyword evidence="14 21" id="KW-0249">Electron transport</keyword>
<keyword evidence="10 24" id="KW-0812">Transmembrane</keyword>
<reference evidence="26 27" key="1">
    <citation type="submission" date="2018-02" db="EMBL/GenBank/DDBJ databases">
        <title>The draft genome of Phyllobacterium sp. 1N-3.</title>
        <authorList>
            <person name="Liu L."/>
            <person name="Li L."/>
            <person name="Zhang X."/>
            <person name="Wang T."/>
            <person name="Liang L."/>
        </authorList>
    </citation>
    <scope>NUCLEOTIDE SEQUENCE [LARGE SCALE GENOMIC DNA]</scope>
    <source>
        <strain evidence="26 27">1N-3</strain>
    </source>
</reference>
<dbReference type="PANTHER" id="PTHR33751:SF1">
    <property type="entry name" value="CBB3-TYPE CYTOCHROME C OXIDASE SUBUNIT FIXP"/>
    <property type="match status" value="1"/>
</dbReference>
<feature type="binding site" description="covalent" evidence="23">
    <location>
        <position position="216"/>
    </location>
    <ligand>
        <name>heme c</name>
        <dbReference type="ChEBI" id="CHEBI:61717"/>
        <label>2</label>
    </ligand>
</feature>
<evidence type="ECO:0000256" key="8">
    <source>
        <dbReference type="ARBA" id="ARBA00022617"/>
    </source>
</evidence>
<dbReference type="GO" id="GO:0005506">
    <property type="term" value="F:iron ion binding"/>
    <property type="evidence" value="ECO:0007669"/>
    <property type="project" value="InterPro"/>
</dbReference>
<evidence type="ECO:0000256" key="7">
    <source>
        <dbReference type="ARBA" id="ARBA00022519"/>
    </source>
</evidence>
<protein>
    <recommendedName>
        <fullName evidence="21">Cbb3-type cytochrome c oxidase subunit</fullName>
    </recommendedName>
</protein>
<comment type="subcellular location">
    <subcellularLocation>
        <location evidence="1 21">Cell inner membrane</location>
    </subcellularLocation>
</comment>
<evidence type="ECO:0000256" key="11">
    <source>
        <dbReference type="ARBA" id="ARBA00022723"/>
    </source>
</evidence>
<dbReference type="InterPro" id="IPR036909">
    <property type="entry name" value="Cyt_c-like_dom_sf"/>
</dbReference>
<evidence type="ECO:0000256" key="19">
    <source>
        <dbReference type="ARBA" id="ARBA00023136"/>
    </source>
</evidence>
<dbReference type="GO" id="GO:0009055">
    <property type="term" value="F:electron transfer activity"/>
    <property type="evidence" value="ECO:0007669"/>
    <property type="project" value="InterPro"/>
</dbReference>
<dbReference type="Proteomes" id="UP000239434">
    <property type="component" value="Unassembled WGS sequence"/>
</dbReference>
<dbReference type="Gene3D" id="1.10.760.10">
    <property type="entry name" value="Cytochrome c-like domain"/>
    <property type="match status" value="2"/>
</dbReference>
<dbReference type="PIRSF" id="PIRSF000006">
    <property type="entry name" value="Cbb3-Cox_fixP"/>
    <property type="match status" value="1"/>
</dbReference>
<evidence type="ECO:0000256" key="5">
    <source>
        <dbReference type="ARBA" id="ARBA00022448"/>
    </source>
</evidence>
<keyword evidence="11 21" id="KW-0479">Metal-binding</keyword>
<keyword evidence="12" id="KW-0677">Repeat</keyword>
<keyword evidence="19 21" id="KW-0472">Membrane</keyword>
<evidence type="ECO:0000256" key="6">
    <source>
        <dbReference type="ARBA" id="ARBA00022475"/>
    </source>
</evidence>
<evidence type="ECO:0000256" key="20">
    <source>
        <dbReference type="ARBA" id="ARBA00025525"/>
    </source>
</evidence>
<dbReference type="SUPFAM" id="SSF46626">
    <property type="entry name" value="Cytochrome c"/>
    <property type="match status" value="2"/>
</dbReference>
<keyword evidence="9 21" id="KW-0679">Respiratory chain</keyword>
<gene>
    <name evidence="26" type="primary">ccoP</name>
    <name evidence="26" type="ORF">C5748_19590</name>
</gene>
<evidence type="ECO:0000256" key="17">
    <source>
        <dbReference type="ARBA" id="ARBA00023004"/>
    </source>
</evidence>
<evidence type="ECO:0000313" key="27">
    <source>
        <dbReference type="Proteomes" id="UP000239434"/>
    </source>
</evidence>
<dbReference type="InterPro" id="IPR038414">
    <property type="entry name" value="CcoP_N_sf"/>
</dbReference>
<comment type="caution">
    <text evidence="26">The sequence shown here is derived from an EMBL/GenBank/DDBJ whole genome shotgun (WGS) entry which is preliminary data.</text>
</comment>
<evidence type="ECO:0000256" key="18">
    <source>
        <dbReference type="ARBA" id="ARBA00023065"/>
    </source>
</evidence>
<evidence type="ECO:0000256" key="4">
    <source>
        <dbReference type="ARBA" id="ARBA00011203"/>
    </source>
</evidence>
<evidence type="ECO:0000256" key="24">
    <source>
        <dbReference type="SAM" id="Phobius"/>
    </source>
</evidence>
<dbReference type="InterPro" id="IPR032858">
    <property type="entry name" value="CcoP_N"/>
</dbReference>
<evidence type="ECO:0000256" key="22">
    <source>
        <dbReference type="PIRSR" id="PIRSR000006-1"/>
    </source>
</evidence>
<keyword evidence="13 21" id="KW-0375">Hydrogen ion transport</keyword>
<dbReference type="GO" id="GO:0006119">
    <property type="term" value="P:oxidative phosphorylation"/>
    <property type="evidence" value="ECO:0007669"/>
    <property type="project" value="UniProtKB-UniPathway"/>
</dbReference>
<feature type="domain" description="Cytochrome c" evidence="25">
    <location>
        <begin position="203"/>
        <end position="284"/>
    </location>
</feature>
<evidence type="ECO:0000256" key="16">
    <source>
        <dbReference type="ARBA" id="ARBA00023002"/>
    </source>
</evidence>
<dbReference type="AlphaFoldDB" id="A0A2S9IMV3"/>
<comment type="cofactor">
    <cofactor evidence="21 23">
        <name>heme c</name>
        <dbReference type="ChEBI" id="CHEBI:61717"/>
    </cofactor>
    <text evidence="21 23">Binds 2 heme C groups per subunit.</text>
</comment>